<gene>
    <name evidence="2" type="ordered locus">Hlac_3029</name>
</gene>
<evidence type="ECO:0000313" key="3">
    <source>
        <dbReference type="Proteomes" id="UP000000740"/>
    </source>
</evidence>
<dbReference type="AlphaFoldDB" id="B9LV60"/>
<feature type="domain" description="Thioredoxin" evidence="1">
    <location>
        <begin position="45"/>
        <end position="105"/>
    </location>
</feature>
<dbReference type="KEGG" id="hla:Hlac_3029"/>
<dbReference type="EMBL" id="CP001366">
    <property type="protein sequence ID" value="ACM58573.1"/>
    <property type="molecule type" value="Genomic_DNA"/>
</dbReference>
<proteinExistence type="predicted"/>
<protein>
    <recommendedName>
        <fullName evidence="1">Thioredoxin domain-containing protein</fullName>
    </recommendedName>
</protein>
<dbReference type="Proteomes" id="UP000000740">
    <property type="component" value="Chromosome 2"/>
</dbReference>
<name>B9LV60_HALLT</name>
<accession>B9LV60</accession>
<evidence type="ECO:0000259" key="1">
    <source>
        <dbReference type="Pfam" id="PF00085"/>
    </source>
</evidence>
<dbReference type="CDD" id="cd02947">
    <property type="entry name" value="TRX_family"/>
    <property type="match status" value="1"/>
</dbReference>
<dbReference type="InterPro" id="IPR036249">
    <property type="entry name" value="Thioredoxin-like_sf"/>
</dbReference>
<dbReference type="eggNOG" id="arCOG01972">
    <property type="taxonomic scope" value="Archaea"/>
</dbReference>
<dbReference type="SUPFAM" id="SSF52833">
    <property type="entry name" value="Thioredoxin-like"/>
    <property type="match status" value="1"/>
</dbReference>
<dbReference type="Gene3D" id="3.40.30.10">
    <property type="entry name" value="Glutaredoxin"/>
    <property type="match status" value="1"/>
</dbReference>
<organism evidence="2 3">
    <name type="scientific">Halorubrum lacusprofundi (strain ATCC 49239 / DSM 5036 / JCM 8891 / ACAM 34)</name>
    <dbReference type="NCBI Taxonomy" id="416348"/>
    <lineage>
        <taxon>Archaea</taxon>
        <taxon>Methanobacteriati</taxon>
        <taxon>Methanobacteriota</taxon>
        <taxon>Stenosarchaea group</taxon>
        <taxon>Halobacteria</taxon>
        <taxon>Halobacteriales</taxon>
        <taxon>Haloferacaceae</taxon>
        <taxon>Halorubrum</taxon>
    </lineage>
</organism>
<sequence length="124" mass="14217">MGLYQLTILNRNAVKLQDRRLQYDRSNPLHSRDVWGMRNTAGKNDGLEDKYPDVEFREVDIQTDLETSEEYGVRKTPTTLVYANGKQTAEFIGIVERNDLESAIERATEQSSGLAQRLVDVVRK</sequence>
<dbReference type="HOGENOM" id="CLU_1998679_0_0_2"/>
<keyword evidence="3" id="KW-1185">Reference proteome</keyword>
<evidence type="ECO:0000313" key="2">
    <source>
        <dbReference type="EMBL" id="ACM58573.1"/>
    </source>
</evidence>
<reference evidence="2 3" key="1">
    <citation type="journal article" date="2016" name="Stand. Genomic Sci.">
        <title>Complete genome sequence of the Antarctic Halorubrum lacusprofundi type strain ACAM 34.</title>
        <authorList>
            <person name="Anderson I.J."/>
            <person name="DasSarma P."/>
            <person name="Lucas S."/>
            <person name="Copeland A."/>
            <person name="Lapidus A."/>
            <person name="Del Rio T.G."/>
            <person name="Tice H."/>
            <person name="Dalin E."/>
            <person name="Bruce D.C."/>
            <person name="Goodwin L."/>
            <person name="Pitluck S."/>
            <person name="Sims D."/>
            <person name="Brettin T.S."/>
            <person name="Detter J.C."/>
            <person name="Han C.S."/>
            <person name="Larimer F."/>
            <person name="Hauser L."/>
            <person name="Land M."/>
            <person name="Ivanova N."/>
            <person name="Richardson P."/>
            <person name="Cavicchioli R."/>
            <person name="DasSarma S."/>
            <person name="Woese C.R."/>
            <person name="Kyrpides N.C."/>
        </authorList>
    </citation>
    <scope>NUCLEOTIDE SEQUENCE [LARGE SCALE GENOMIC DNA]</scope>
    <source>
        <strain evidence="3">ATCC 49239 / DSM 5036 / JCM 8891 / ACAM 34</strain>
    </source>
</reference>
<dbReference type="Pfam" id="PF00085">
    <property type="entry name" value="Thioredoxin"/>
    <property type="match status" value="1"/>
</dbReference>
<dbReference type="InterPro" id="IPR013766">
    <property type="entry name" value="Thioredoxin_domain"/>
</dbReference>